<dbReference type="PANTHER" id="PTHR33446">
    <property type="entry name" value="PROTEIN TONB-RELATED"/>
    <property type="match status" value="1"/>
</dbReference>
<feature type="domain" description="TonB C-terminal" evidence="11">
    <location>
        <begin position="140"/>
        <end position="230"/>
    </location>
</feature>
<keyword evidence="6 10" id="KW-0812">Transmembrane</keyword>
<evidence type="ECO:0000256" key="4">
    <source>
        <dbReference type="ARBA" id="ARBA00022475"/>
    </source>
</evidence>
<organism evidence="12">
    <name type="scientific">uncultured marine phage</name>
    <dbReference type="NCBI Taxonomy" id="707152"/>
    <lineage>
        <taxon>Viruses</taxon>
        <taxon>environmental samples</taxon>
    </lineage>
</organism>
<evidence type="ECO:0000256" key="1">
    <source>
        <dbReference type="ARBA" id="ARBA00004383"/>
    </source>
</evidence>
<dbReference type="Pfam" id="PF03544">
    <property type="entry name" value="TonB_C"/>
    <property type="match status" value="1"/>
</dbReference>
<sequence length="230" mass="26110">MQNKKSKKSDLERKRFAFFNIGLLIVASLVLMAFNYVSPEVEEPTYEYTEYNDIPTFDDEVIYEVVPQKIERRKVIPDNFEDIKVVDKKLKEGDPIIVKDGKIIIDDGTDCIDCDIDLTLIPEDIDSVHLFTDVDPKFPGGDGEMANWIGENVQYPDISLEMGEQGIVYVKFVVRKDGSISDVKIAQSESDGLNNEAMRLVKTMPKWSPGEQAGKPVSVEFTLPIFFKIF</sequence>
<evidence type="ECO:0000256" key="9">
    <source>
        <dbReference type="ARBA" id="ARBA00023136"/>
    </source>
</evidence>
<dbReference type="NCBIfam" id="TIGR01352">
    <property type="entry name" value="tonB_Cterm"/>
    <property type="match status" value="1"/>
</dbReference>
<dbReference type="InterPro" id="IPR006260">
    <property type="entry name" value="TonB/TolA_C"/>
</dbReference>
<evidence type="ECO:0000256" key="2">
    <source>
        <dbReference type="ARBA" id="ARBA00006555"/>
    </source>
</evidence>
<dbReference type="InterPro" id="IPR037682">
    <property type="entry name" value="TonB_C"/>
</dbReference>
<dbReference type="InterPro" id="IPR051045">
    <property type="entry name" value="TonB-dependent_transducer"/>
</dbReference>
<dbReference type="EMBL" id="OU342829">
    <property type="protein sequence ID" value="CAG7581041.1"/>
    <property type="molecule type" value="Genomic_DNA"/>
</dbReference>
<gene>
    <name evidence="12" type="ORF">SLAVMIC_00642</name>
</gene>
<keyword evidence="5" id="KW-0997">Cell inner membrane</keyword>
<evidence type="ECO:0000313" key="12">
    <source>
        <dbReference type="EMBL" id="CAG7581041.1"/>
    </source>
</evidence>
<dbReference type="GO" id="GO:0098797">
    <property type="term" value="C:plasma membrane protein complex"/>
    <property type="evidence" value="ECO:0007669"/>
    <property type="project" value="TreeGrafter"/>
</dbReference>
<evidence type="ECO:0000256" key="3">
    <source>
        <dbReference type="ARBA" id="ARBA00022448"/>
    </source>
</evidence>
<feature type="transmembrane region" description="Helical" evidence="10">
    <location>
        <begin position="16"/>
        <end position="37"/>
    </location>
</feature>
<dbReference type="PROSITE" id="PS52015">
    <property type="entry name" value="TONB_CTD"/>
    <property type="match status" value="1"/>
</dbReference>
<protein>
    <submittedName>
        <fullName evidence="12">Putative transport protein</fullName>
    </submittedName>
</protein>
<evidence type="ECO:0000259" key="11">
    <source>
        <dbReference type="PROSITE" id="PS52015"/>
    </source>
</evidence>
<evidence type="ECO:0000256" key="8">
    <source>
        <dbReference type="ARBA" id="ARBA00022989"/>
    </source>
</evidence>
<proteinExistence type="inferred from homology"/>
<dbReference type="PANTHER" id="PTHR33446:SF2">
    <property type="entry name" value="PROTEIN TONB"/>
    <property type="match status" value="1"/>
</dbReference>
<accession>A0A8D9FQY8</accession>
<reference evidence="12" key="1">
    <citation type="submission" date="2021-06" db="EMBL/GenBank/DDBJ databases">
        <authorList>
            <person name="Gannon L."/>
            <person name="Redgwell R T."/>
            <person name="Michniewski S."/>
            <person name="Harrison D C."/>
            <person name="Millard A."/>
        </authorList>
    </citation>
    <scope>NUCLEOTIDE SEQUENCE</scope>
</reference>
<dbReference type="GO" id="GO:0055085">
    <property type="term" value="P:transmembrane transport"/>
    <property type="evidence" value="ECO:0007669"/>
    <property type="project" value="InterPro"/>
</dbReference>
<name>A0A8D9FQY8_9VIRU</name>
<keyword evidence="8 10" id="KW-1133">Transmembrane helix</keyword>
<dbReference type="Gene3D" id="3.30.1150.10">
    <property type="match status" value="1"/>
</dbReference>
<evidence type="ECO:0000256" key="10">
    <source>
        <dbReference type="SAM" id="Phobius"/>
    </source>
</evidence>
<comment type="subcellular location">
    <subcellularLocation>
        <location evidence="1">Cell inner membrane</location>
        <topology evidence="1">Single-pass membrane protein</topology>
        <orientation evidence="1">Periplasmic side</orientation>
    </subcellularLocation>
</comment>
<dbReference type="SUPFAM" id="SSF74653">
    <property type="entry name" value="TolA/TonB C-terminal domain"/>
    <property type="match status" value="1"/>
</dbReference>
<evidence type="ECO:0000256" key="5">
    <source>
        <dbReference type="ARBA" id="ARBA00022519"/>
    </source>
</evidence>
<evidence type="ECO:0000256" key="6">
    <source>
        <dbReference type="ARBA" id="ARBA00022692"/>
    </source>
</evidence>
<keyword evidence="7" id="KW-0653">Protein transport</keyword>
<dbReference type="GO" id="GO:0015031">
    <property type="term" value="P:protein transport"/>
    <property type="evidence" value="ECO:0007669"/>
    <property type="project" value="UniProtKB-KW"/>
</dbReference>
<keyword evidence="3" id="KW-0813">Transport</keyword>
<comment type="similarity">
    <text evidence="2">Belongs to the TonB family.</text>
</comment>
<keyword evidence="9 10" id="KW-0472">Membrane</keyword>
<dbReference type="GO" id="GO:0031992">
    <property type="term" value="F:energy transducer activity"/>
    <property type="evidence" value="ECO:0007669"/>
    <property type="project" value="TreeGrafter"/>
</dbReference>
<evidence type="ECO:0000256" key="7">
    <source>
        <dbReference type="ARBA" id="ARBA00022927"/>
    </source>
</evidence>
<keyword evidence="4" id="KW-1003">Cell membrane</keyword>